<dbReference type="PANTHER" id="PTHR31635">
    <property type="entry name" value="REVERSE TRANSCRIPTASE DOMAIN-CONTAINING PROTEIN-RELATED"/>
    <property type="match status" value="1"/>
</dbReference>
<dbReference type="EMBL" id="JAZDWU010000012">
    <property type="protein sequence ID" value="KAK9984067.1"/>
    <property type="molecule type" value="Genomic_DNA"/>
</dbReference>
<sequence length="490" mass="55992">MHDLIRDMALQIAGAKFLVLEDVPNEEEWGNDVEKVSLMFEYNSKFPNVSPKCPKLSTLLLRGYVNIILDSFFVHLHGLTVLHVDCREFESLPNSVSDLKHLTSLRLNNYDLKCVPSLAKLTALRSSDLSVYSLKEIRHGLEMLVNLKYLNVDSFIMDQEKMPPGILPKLCQLQVLKLPFFLLDVNGEEMVLVARIRPFLDKLVSPLQTTFVLGRKGIDNAIIVQEIVHSISKARGIEGFMAIKIDLEKAYDKLEWGFIRERLLGFKFPMDLVEIIMSCISTVSTSILFNGGMLEPINPSRGIRQRDPLSPYIFILCMEFLGQLIEGKCSKKLWNLVKASRTGPSFFIFSSQMTSCCLLKPIKLIALPSVRTSRKMHWVDWQKVTRPRKEGGLGLQSARGRNSFLLAKLNWRFHSEKETLWARVLRNKYCNLRRPNSVNSDKLPCSRVWKGMRKGQEVFNAGTKWAIGTDSNLSFWTDNWSPQGPIRDLV</sequence>
<evidence type="ECO:0000313" key="2">
    <source>
        <dbReference type="EMBL" id="KAK9984067.1"/>
    </source>
</evidence>
<gene>
    <name evidence="2" type="ORF">SO802_033592</name>
</gene>
<dbReference type="InterPro" id="IPR032675">
    <property type="entry name" value="LRR_dom_sf"/>
</dbReference>
<dbReference type="InterPro" id="IPR000477">
    <property type="entry name" value="RT_dom"/>
</dbReference>
<reference evidence="2 3" key="1">
    <citation type="submission" date="2024-01" db="EMBL/GenBank/DDBJ databases">
        <title>A telomere-to-telomere, gap-free genome of sweet tea (Lithocarpus litseifolius).</title>
        <authorList>
            <person name="Zhou J."/>
        </authorList>
    </citation>
    <scope>NUCLEOTIDE SEQUENCE [LARGE SCALE GENOMIC DNA]</scope>
    <source>
        <strain evidence="2">Zhou-2022a</strain>
        <tissue evidence="2">Leaf</tissue>
    </source>
</reference>
<dbReference type="Gene3D" id="3.80.10.10">
    <property type="entry name" value="Ribonuclease Inhibitor"/>
    <property type="match status" value="1"/>
</dbReference>
<organism evidence="2 3">
    <name type="scientific">Lithocarpus litseifolius</name>
    <dbReference type="NCBI Taxonomy" id="425828"/>
    <lineage>
        <taxon>Eukaryota</taxon>
        <taxon>Viridiplantae</taxon>
        <taxon>Streptophyta</taxon>
        <taxon>Embryophyta</taxon>
        <taxon>Tracheophyta</taxon>
        <taxon>Spermatophyta</taxon>
        <taxon>Magnoliopsida</taxon>
        <taxon>eudicotyledons</taxon>
        <taxon>Gunneridae</taxon>
        <taxon>Pentapetalae</taxon>
        <taxon>rosids</taxon>
        <taxon>fabids</taxon>
        <taxon>Fagales</taxon>
        <taxon>Fagaceae</taxon>
        <taxon>Lithocarpus</taxon>
    </lineage>
</organism>
<dbReference type="SUPFAM" id="SSF52058">
    <property type="entry name" value="L domain-like"/>
    <property type="match status" value="1"/>
</dbReference>
<dbReference type="Proteomes" id="UP001459277">
    <property type="component" value="Unassembled WGS sequence"/>
</dbReference>
<evidence type="ECO:0000313" key="3">
    <source>
        <dbReference type="Proteomes" id="UP001459277"/>
    </source>
</evidence>
<keyword evidence="3" id="KW-1185">Reference proteome</keyword>
<protein>
    <recommendedName>
        <fullName evidence="1">Reverse transcriptase domain-containing protein</fullName>
    </recommendedName>
</protein>
<evidence type="ECO:0000259" key="1">
    <source>
        <dbReference type="Pfam" id="PF00078"/>
    </source>
</evidence>
<proteinExistence type="predicted"/>
<accession>A0AAW2BG87</accession>
<name>A0AAW2BG87_9ROSI</name>
<dbReference type="Pfam" id="PF00078">
    <property type="entry name" value="RVT_1"/>
    <property type="match status" value="1"/>
</dbReference>
<feature type="domain" description="Reverse transcriptase" evidence="1">
    <location>
        <begin position="190"/>
        <end position="329"/>
    </location>
</feature>
<comment type="caution">
    <text evidence="2">The sequence shown here is derived from an EMBL/GenBank/DDBJ whole genome shotgun (WGS) entry which is preliminary data.</text>
</comment>
<dbReference type="AlphaFoldDB" id="A0AAW2BG87"/>
<dbReference type="PANTHER" id="PTHR31635:SF196">
    <property type="entry name" value="REVERSE TRANSCRIPTASE DOMAIN-CONTAINING PROTEIN-RELATED"/>
    <property type="match status" value="1"/>
</dbReference>